<sequence length="84" mass="9934">MTHPGPAELSYRLLEKKKKKTSPFLEFYSSRSIVIYHHFCCWRIAAAVDSISLSLSIPSRLYPPKFRVLFYRSLHRYAVKAWKN</sequence>
<dbReference type="EMBL" id="CAADRP010001112">
    <property type="protein sequence ID" value="VFU35193.1"/>
    <property type="molecule type" value="Genomic_DNA"/>
</dbReference>
<protein>
    <submittedName>
        <fullName evidence="1">Uncharacterized protein</fullName>
    </submittedName>
</protein>
<accession>A0A6N2LI61</accession>
<evidence type="ECO:0000313" key="1">
    <source>
        <dbReference type="EMBL" id="VFU35193.1"/>
    </source>
</evidence>
<organism evidence="1">
    <name type="scientific">Salix viminalis</name>
    <name type="common">Common osier</name>
    <name type="synonym">Basket willow</name>
    <dbReference type="NCBI Taxonomy" id="40686"/>
    <lineage>
        <taxon>Eukaryota</taxon>
        <taxon>Viridiplantae</taxon>
        <taxon>Streptophyta</taxon>
        <taxon>Embryophyta</taxon>
        <taxon>Tracheophyta</taxon>
        <taxon>Spermatophyta</taxon>
        <taxon>Magnoliopsida</taxon>
        <taxon>eudicotyledons</taxon>
        <taxon>Gunneridae</taxon>
        <taxon>Pentapetalae</taxon>
        <taxon>rosids</taxon>
        <taxon>fabids</taxon>
        <taxon>Malpighiales</taxon>
        <taxon>Salicaceae</taxon>
        <taxon>Saliceae</taxon>
        <taxon>Salix</taxon>
    </lineage>
</organism>
<reference evidence="1" key="1">
    <citation type="submission" date="2019-03" db="EMBL/GenBank/DDBJ databases">
        <authorList>
            <person name="Mank J."/>
            <person name="Almeida P."/>
        </authorList>
    </citation>
    <scope>NUCLEOTIDE SEQUENCE</scope>
    <source>
        <strain evidence="1">78183</strain>
    </source>
</reference>
<gene>
    <name evidence="1" type="ORF">SVIM_LOCUS173974</name>
</gene>
<proteinExistence type="predicted"/>
<name>A0A6N2LI61_SALVM</name>
<dbReference type="AlphaFoldDB" id="A0A6N2LI61"/>